<dbReference type="InterPro" id="IPR016163">
    <property type="entry name" value="Ald_DH_C"/>
</dbReference>
<dbReference type="GO" id="GO:0003842">
    <property type="term" value="F:L-glutamate gamma-semialdehyde dehydrogenase activity"/>
    <property type="evidence" value="ECO:0007669"/>
    <property type="project" value="TreeGrafter"/>
</dbReference>
<evidence type="ECO:0000256" key="2">
    <source>
        <dbReference type="ARBA" id="ARBA00023027"/>
    </source>
</evidence>
<dbReference type="Gene3D" id="3.40.309.10">
    <property type="entry name" value="Aldehyde Dehydrogenase, Chain A, domain 2"/>
    <property type="match status" value="1"/>
</dbReference>
<sequence length="1326" mass="135518">MVDQKSEERAAETDEGVGGDPRGDRSAGRDGLGSDDPGADGFKADDLEADGLAADDDRDGVNDLGADDPGAGDLGAGDPSADGLGAGAVALVRRWLNESSTPGDTPGDAPARGAAGETGSGPDSAATRLLHVVREPAGLAFVTAFVDGVVRPEDNAVAARNLERLSALTPELFPARLRSAIRVGSTVGEALPWAVVPTSKRVLRRMVGHLVADATPSRLAETIARLTADGSRLNLTQLGEPVLGGAGAASRRDGIRELLVRGNVDRVMFAVPDVAASPSPWAFEEAVERVAEALLPVYELALAGGGAGSAPKMITLDVRRPTDLDLTIAVLQSILSRPQLLSLEAGITLPAGSPEAPAALERLMEWARVRVDAGGAPLTVRIVAGPGLLGLVDAALTPERTESVRVVVAGQNLFDAAYAWLLAAQRGVSDRLAVELQLGVSPGVAAAVRREVGGLVITAPIVAPRDFPVVAADLVKRLGEDARDENLLAEGFDPATDQPVFVRERDRFLASLGESGRPDAGGGLDGAAGSAAHDGLAGADGLAAVDGLAGADGLAAVAPDAASDATSTRAPRRGLDPAVPADRDRAREILARVEGSRLGSETIAAARIFAPATLDALLERAAVAGAQWGAAPAETRSAALRHAGLALEAGRDRLVEVLASEVGTILGEGDSEVSEAVDGAVRFAAAASGLEQVDGARFVPPALIVVRPAAPTPLADAAEGVFSALAAGAAVVLSPPPEVRRASAVFCEVLWEAGIPREVLLLVDLAERAAEGGHPDAAADLATDPAVALPAPAAADAAAADDDDADADDATTDDAATDHDDAHSVAPEPARPVGLTRQLLTDPRVDRVVLTGTYETAELLRSWRPDLPLLASTVGRNAIVVTPSADFDLAVADIVASAFGRAGQGRAAVSLVILVGSAAKSSRFTRQLVDAVTSLKVGAAGDAASEVGPLIHPAEGRVSDALTKLDDDDHRIVEPRQSGDQGLLWSPGVRSGVTAGSPFHLGAPSGPVLGVMQASTLDEALALQNSSDFGWSAGLHSLDPIEVEAWLAGVEAGNLFVNGALAGGASGRHAVGGWKRSSVGPAAQGSGASGDESSAGTGALFRLGTWTTEPGTESTDLTLGALDPKVRELIESATAGLDWRQFDMVRRSALNDEEAWGAVFAARDLGGAPDLGEAPDSGGTRTVLRHRPVPVVVRLSEGEPFDALVRVLAAGTRARASLGLSTALKLPRPLRALLKERRVRVFVENDAAWLERAAKVGDGASRIRMIGGDPRALAEALGGSPDVTVYAGDVTRAGRIELLPFLAPQVVTVAARRFGGASPVAAVRIG</sequence>
<dbReference type="InterPro" id="IPR015590">
    <property type="entry name" value="Aldehyde_DH_dom"/>
</dbReference>
<dbReference type="InterPro" id="IPR050485">
    <property type="entry name" value="Proline_metab_enzyme"/>
</dbReference>
<reference evidence="5 6" key="1">
    <citation type="submission" date="2017-04" db="EMBL/GenBank/DDBJ databases">
        <title>Comparative genome analysis of Subtercola boreus.</title>
        <authorList>
            <person name="Cho Y.-J."/>
            <person name="Cho A."/>
            <person name="Kim O.-S."/>
            <person name="Lee J.-I."/>
        </authorList>
    </citation>
    <scope>NUCLEOTIDE SEQUENCE [LARGE SCALE GENOMIC DNA]</scope>
    <source>
        <strain evidence="5 6">K300</strain>
    </source>
</reference>
<organism evidence="5 6">
    <name type="scientific">Subtercola boreus</name>
    <dbReference type="NCBI Taxonomy" id="120213"/>
    <lineage>
        <taxon>Bacteria</taxon>
        <taxon>Bacillati</taxon>
        <taxon>Actinomycetota</taxon>
        <taxon>Actinomycetes</taxon>
        <taxon>Micrococcales</taxon>
        <taxon>Microbacteriaceae</taxon>
        <taxon>Subtercola</taxon>
    </lineage>
</organism>
<feature type="region of interest" description="Disordered" evidence="3">
    <location>
        <begin position="1075"/>
        <end position="1095"/>
    </location>
</feature>
<dbReference type="InterPro" id="IPR029041">
    <property type="entry name" value="FAD-linked_oxidoreductase-like"/>
</dbReference>
<feature type="compositionally biased region" description="Basic and acidic residues" evidence="3">
    <location>
        <begin position="1"/>
        <end position="12"/>
    </location>
</feature>
<dbReference type="PANTHER" id="PTHR42862">
    <property type="entry name" value="DELTA-1-PYRROLINE-5-CARBOXYLATE DEHYDROGENASE 1, ISOFORM A-RELATED"/>
    <property type="match status" value="1"/>
</dbReference>
<dbReference type="PANTHER" id="PTHR42862:SF1">
    <property type="entry name" value="DELTA-1-PYRROLINE-5-CARBOXYLATE DEHYDROGENASE 2, ISOFORM A-RELATED"/>
    <property type="match status" value="1"/>
</dbReference>
<feature type="region of interest" description="Disordered" evidence="3">
    <location>
        <begin position="792"/>
        <end position="831"/>
    </location>
</feature>
<proteinExistence type="predicted"/>
<dbReference type="InterPro" id="IPR016161">
    <property type="entry name" value="Ald_DH/histidinol_DH"/>
</dbReference>
<dbReference type="EMBL" id="NBWZ01000001">
    <property type="protein sequence ID" value="RFA07858.1"/>
    <property type="molecule type" value="Genomic_DNA"/>
</dbReference>
<feature type="compositionally biased region" description="Acidic residues" evidence="3">
    <location>
        <begin position="799"/>
        <end position="812"/>
    </location>
</feature>
<name>A0A3E0VEG7_9MICO</name>
<feature type="region of interest" description="Disordered" evidence="3">
    <location>
        <begin position="98"/>
        <end position="123"/>
    </location>
</feature>
<evidence type="ECO:0000259" key="4">
    <source>
        <dbReference type="Pfam" id="PF00171"/>
    </source>
</evidence>
<accession>A0A3E0VEG7</accession>
<dbReference type="GO" id="GO:0009898">
    <property type="term" value="C:cytoplasmic side of plasma membrane"/>
    <property type="evidence" value="ECO:0007669"/>
    <property type="project" value="TreeGrafter"/>
</dbReference>
<evidence type="ECO:0000256" key="3">
    <source>
        <dbReference type="SAM" id="MobiDB-lite"/>
    </source>
</evidence>
<evidence type="ECO:0000313" key="6">
    <source>
        <dbReference type="Proteomes" id="UP000256486"/>
    </source>
</evidence>
<dbReference type="RefSeq" id="WP_116413279.1">
    <property type="nucleotide sequence ID" value="NZ_NBWZ01000001.1"/>
</dbReference>
<keyword evidence="6" id="KW-1185">Reference proteome</keyword>
<feature type="domain" description="Aldehyde dehydrogenase" evidence="4">
    <location>
        <begin position="601"/>
        <end position="771"/>
    </location>
</feature>
<feature type="domain" description="Aldehyde dehydrogenase" evidence="4">
    <location>
        <begin position="836"/>
        <end position="1085"/>
    </location>
</feature>
<dbReference type="InterPro" id="IPR016162">
    <property type="entry name" value="Ald_DH_N"/>
</dbReference>
<evidence type="ECO:0000313" key="5">
    <source>
        <dbReference type="EMBL" id="RFA07858.1"/>
    </source>
</evidence>
<dbReference type="SUPFAM" id="SSF51730">
    <property type="entry name" value="FAD-linked oxidoreductase"/>
    <property type="match status" value="1"/>
</dbReference>
<feature type="compositionally biased region" description="Acidic residues" evidence="3">
    <location>
        <begin position="47"/>
        <end position="58"/>
    </location>
</feature>
<dbReference type="OrthoDB" id="5125304at2"/>
<keyword evidence="2" id="KW-0520">NAD</keyword>
<comment type="caution">
    <text evidence="5">The sequence shown here is derived from an EMBL/GenBank/DDBJ whole genome shotgun (WGS) entry which is preliminary data.</text>
</comment>
<evidence type="ECO:0000256" key="1">
    <source>
        <dbReference type="ARBA" id="ARBA00023002"/>
    </source>
</evidence>
<feature type="compositionally biased region" description="Low complexity" evidence="3">
    <location>
        <begin position="63"/>
        <end position="81"/>
    </location>
</feature>
<protein>
    <recommendedName>
        <fullName evidence="4">Aldehyde dehydrogenase domain-containing protein</fullName>
    </recommendedName>
</protein>
<keyword evidence="1" id="KW-0560">Oxidoreductase</keyword>
<feature type="region of interest" description="Disordered" evidence="3">
    <location>
        <begin position="1"/>
        <end position="81"/>
    </location>
</feature>
<dbReference type="Proteomes" id="UP000256486">
    <property type="component" value="Unassembled WGS sequence"/>
</dbReference>
<dbReference type="SUPFAM" id="SSF53720">
    <property type="entry name" value="ALDH-like"/>
    <property type="match status" value="2"/>
</dbReference>
<dbReference type="Gene3D" id="3.40.605.10">
    <property type="entry name" value="Aldehyde Dehydrogenase, Chain A, domain 1"/>
    <property type="match status" value="2"/>
</dbReference>
<gene>
    <name evidence="5" type="ORF">B7R54_00490</name>
</gene>
<feature type="compositionally biased region" description="Low complexity" evidence="3">
    <location>
        <begin position="1082"/>
        <end position="1095"/>
    </location>
</feature>
<feature type="region of interest" description="Disordered" evidence="3">
    <location>
        <begin position="562"/>
        <end position="581"/>
    </location>
</feature>
<dbReference type="GO" id="GO:0010133">
    <property type="term" value="P:L-proline catabolic process to L-glutamate"/>
    <property type="evidence" value="ECO:0007669"/>
    <property type="project" value="TreeGrafter"/>
</dbReference>
<dbReference type="Gene3D" id="3.20.20.220">
    <property type="match status" value="1"/>
</dbReference>
<dbReference type="Pfam" id="PF00171">
    <property type="entry name" value="Aldedh"/>
    <property type="match status" value="2"/>
</dbReference>